<dbReference type="EMBL" id="MU827552">
    <property type="protein sequence ID" value="KAJ7347637.1"/>
    <property type="molecule type" value="Genomic_DNA"/>
</dbReference>
<evidence type="ECO:0000256" key="5">
    <source>
        <dbReference type="ARBA" id="ARBA00022692"/>
    </source>
</evidence>
<comment type="similarity">
    <text evidence="15">Belongs to the G-protein coupled receptor 1 family.</text>
</comment>
<comment type="caution">
    <text evidence="18">The sequence shown here is derived from an EMBL/GenBank/DDBJ whole genome shotgun (WGS) entry which is preliminary data.</text>
</comment>
<dbReference type="GO" id="GO:0060170">
    <property type="term" value="C:ciliary membrane"/>
    <property type="evidence" value="ECO:0007669"/>
    <property type="project" value="UniProtKB-SubCell"/>
</dbReference>
<keyword evidence="6 16" id="KW-1133">Transmembrane helix</keyword>
<dbReference type="PROSITE" id="PS00237">
    <property type="entry name" value="G_PROTEIN_RECEP_F1_1"/>
    <property type="match status" value="1"/>
</dbReference>
<keyword evidence="8" id="KW-0969">Cilium</keyword>
<evidence type="ECO:0000256" key="7">
    <source>
        <dbReference type="ARBA" id="ARBA00023040"/>
    </source>
</evidence>
<feature type="transmembrane region" description="Helical" evidence="16">
    <location>
        <begin position="65"/>
        <end position="89"/>
    </location>
</feature>
<keyword evidence="14" id="KW-0966">Cell projection</keyword>
<proteinExistence type="inferred from homology"/>
<evidence type="ECO:0000256" key="9">
    <source>
        <dbReference type="ARBA" id="ARBA00023136"/>
    </source>
</evidence>
<organism evidence="18 19">
    <name type="scientific">Desmophyllum pertusum</name>
    <dbReference type="NCBI Taxonomy" id="174260"/>
    <lineage>
        <taxon>Eukaryota</taxon>
        <taxon>Metazoa</taxon>
        <taxon>Cnidaria</taxon>
        <taxon>Anthozoa</taxon>
        <taxon>Hexacorallia</taxon>
        <taxon>Scleractinia</taxon>
        <taxon>Caryophylliina</taxon>
        <taxon>Caryophylliidae</taxon>
        <taxon>Desmophyllum</taxon>
    </lineage>
</organism>
<dbReference type="CDD" id="cd00637">
    <property type="entry name" value="7tm_classA_rhodopsin-like"/>
    <property type="match status" value="1"/>
</dbReference>
<evidence type="ECO:0000313" key="18">
    <source>
        <dbReference type="EMBL" id="KAJ7347637.1"/>
    </source>
</evidence>
<feature type="transmembrane region" description="Helical" evidence="16">
    <location>
        <begin position="186"/>
        <end position="210"/>
    </location>
</feature>
<dbReference type="Gene3D" id="1.20.1070.10">
    <property type="entry name" value="Rhodopsin 7-helix transmembrane proteins"/>
    <property type="match status" value="1"/>
</dbReference>
<dbReference type="GO" id="GO:0005768">
    <property type="term" value="C:endosome"/>
    <property type="evidence" value="ECO:0007669"/>
    <property type="project" value="TreeGrafter"/>
</dbReference>
<evidence type="ECO:0000256" key="1">
    <source>
        <dbReference type="ARBA" id="ARBA00004309"/>
    </source>
</evidence>
<feature type="transmembrane region" description="Helical" evidence="16">
    <location>
        <begin position="241"/>
        <end position="259"/>
    </location>
</feature>
<dbReference type="GO" id="GO:0004930">
    <property type="term" value="F:G protein-coupled receptor activity"/>
    <property type="evidence" value="ECO:0007669"/>
    <property type="project" value="UniProtKB-KW"/>
</dbReference>
<dbReference type="Proteomes" id="UP001163046">
    <property type="component" value="Unassembled WGS sequence"/>
</dbReference>
<evidence type="ECO:0000259" key="17">
    <source>
        <dbReference type="PROSITE" id="PS50262"/>
    </source>
</evidence>
<keyword evidence="12" id="KW-0325">Glycoprotein</keyword>
<evidence type="ECO:0000256" key="4">
    <source>
        <dbReference type="ARBA" id="ARBA00022475"/>
    </source>
</evidence>
<evidence type="ECO:0000256" key="8">
    <source>
        <dbReference type="ARBA" id="ARBA00023069"/>
    </source>
</evidence>
<feature type="transmembrane region" description="Helical" evidence="16">
    <location>
        <begin position="33"/>
        <end position="53"/>
    </location>
</feature>
<evidence type="ECO:0000256" key="13">
    <source>
        <dbReference type="ARBA" id="ARBA00023224"/>
    </source>
</evidence>
<feature type="transmembrane region" description="Helical" evidence="16">
    <location>
        <begin position="101"/>
        <end position="123"/>
    </location>
</feature>
<dbReference type="PROSITE" id="PS50262">
    <property type="entry name" value="G_PROTEIN_RECEP_F1_2"/>
    <property type="match status" value="1"/>
</dbReference>
<keyword evidence="10" id="KW-1015">Disulfide bond</keyword>
<dbReference type="AlphaFoldDB" id="A0A9X0CHB8"/>
<keyword evidence="7 15" id="KW-0297">G-protein coupled receptor</keyword>
<dbReference type="PANTHER" id="PTHR22752:SF10">
    <property type="entry name" value="G-PROTEIN COUPLED RECEPTOR 161"/>
    <property type="match status" value="1"/>
</dbReference>
<evidence type="ECO:0000256" key="14">
    <source>
        <dbReference type="ARBA" id="ARBA00023273"/>
    </source>
</evidence>
<evidence type="ECO:0000256" key="16">
    <source>
        <dbReference type="SAM" id="Phobius"/>
    </source>
</evidence>
<keyword evidence="13 15" id="KW-0807">Transducer</keyword>
<keyword evidence="19" id="KW-1185">Reference proteome</keyword>
<dbReference type="OrthoDB" id="5957871at2759"/>
<dbReference type="SUPFAM" id="SSF81321">
    <property type="entry name" value="Family A G protein-coupled receptor-like"/>
    <property type="match status" value="1"/>
</dbReference>
<reference evidence="18" key="1">
    <citation type="submission" date="2023-01" db="EMBL/GenBank/DDBJ databases">
        <title>Genome assembly of the deep-sea coral Lophelia pertusa.</title>
        <authorList>
            <person name="Herrera S."/>
            <person name="Cordes E."/>
        </authorList>
    </citation>
    <scope>NUCLEOTIDE SEQUENCE</scope>
    <source>
        <strain evidence="18">USNM1676648</strain>
        <tissue evidence="18">Polyp</tissue>
    </source>
</reference>
<feature type="transmembrane region" description="Helical" evidence="16">
    <location>
        <begin position="279"/>
        <end position="299"/>
    </location>
</feature>
<feature type="transmembrane region" description="Helical" evidence="16">
    <location>
        <begin position="144"/>
        <end position="166"/>
    </location>
</feature>
<dbReference type="Pfam" id="PF00001">
    <property type="entry name" value="7tm_1"/>
    <property type="match status" value="1"/>
</dbReference>
<evidence type="ECO:0000256" key="2">
    <source>
        <dbReference type="ARBA" id="ARBA00004651"/>
    </source>
</evidence>
<keyword evidence="5 15" id="KW-0812">Transmembrane</keyword>
<feature type="domain" description="G-protein coupled receptors family 1 profile" evidence="17">
    <location>
        <begin position="44"/>
        <end position="297"/>
    </location>
</feature>
<dbReference type="InterPro" id="IPR017452">
    <property type="entry name" value="GPCR_Rhodpsn_7TM"/>
</dbReference>
<dbReference type="PRINTS" id="PR00237">
    <property type="entry name" value="GPCRRHODOPSN"/>
</dbReference>
<keyword evidence="3" id="KW-0217">Developmental protein</keyword>
<evidence type="ECO:0000256" key="3">
    <source>
        <dbReference type="ARBA" id="ARBA00022473"/>
    </source>
</evidence>
<accession>A0A9X0CHB8</accession>
<evidence type="ECO:0000256" key="11">
    <source>
        <dbReference type="ARBA" id="ARBA00023170"/>
    </source>
</evidence>
<dbReference type="PANTHER" id="PTHR22752">
    <property type="entry name" value="G PROTEIN-COUPLED RECEPTOR"/>
    <property type="match status" value="1"/>
</dbReference>
<protein>
    <submittedName>
        <fullName evidence="18">Melatonin- receptor</fullName>
    </submittedName>
</protein>
<dbReference type="InterPro" id="IPR000276">
    <property type="entry name" value="GPCR_Rhodpsn"/>
</dbReference>
<keyword evidence="9 16" id="KW-0472">Membrane</keyword>
<evidence type="ECO:0000256" key="12">
    <source>
        <dbReference type="ARBA" id="ARBA00023180"/>
    </source>
</evidence>
<evidence type="ECO:0000313" key="19">
    <source>
        <dbReference type="Proteomes" id="UP001163046"/>
    </source>
</evidence>
<evidence type="ECO:0000256" key="6">
    <source>
        <dbReference type="ARBA" id="ARBA00022989"/>
    </source>
</evidence>
<keyword evidence="4" id="KW-1003">Cell membrane</keyword>
<comment type="subcellular location">
    <subcellularLocation>
        <location evidence="2">Cell membrane</location>
        <topology evidence="2">Multi-pass membrane protein</topology>
    </subcellularLocation>
    <subcellularLocation>
        <location evidence="1">Cell projection</location>
        <location evidence="1">Cilium membrane</location>
    </subcellularLocation>
</comment>
<sequence>MSKLEELLKFHNERLSRELASRTTSAIVVESTLTAVVALCASLGNMLVCSTIARNPRLHTPTNVLIFALAMTDVTMSLATMPITIGVLISGRWIYSKEVCLFQGSFPLTLAASSLLLMVVIAVNRYLCVVKPNLYRQVFTTKKSIGFAIGALCLASVPCLSPLFYAREGYQFHPGKAYCAFAMEQNPIFAICMGLSLIITPFIIMSFLYLRIYCSVRNAVFPQGNSNAESQRTTHVQEVKVTKTLAAVLLGFSCCWFPIVAIDQIDMSNGVPILPRRVYYLYGLLIYTSSAINPVLYGLMNRSFSRQNTNESSLARLRLKAFHAANLKLYLCTSKII</sequence>
<keyword evidence="11 15" id="KW-0675">Receptor</keyword>
<evidence type="ECO:0000256" key="10">
    <source>
        <dbReference type="ARBA" id="ARBA00023157"/>
    </source>
</evidence>
<evidence type="ECO:0000256" key="15">
    <source>
        <dbReference type="RuleBase" id="RU000688"/>
    </source>
</evidence>
<name>A0A9X0CHB8_9CNID</name>
<gene>
    <name evidence="18" type="primary">GPR50_13</name>
    <name evidence="18" type="ORF">OS493_039866</name>
</gene>